<dbReference type="InterPro" id="IPR032675">
    <property type="entry name" value="LRR_dom_sf"/>
</dbReference>
<evidence type="ECO:0000313" key="2">
    <source>
        <dbReference type="EMBL" id="KAF8468569.1"/>
    </source>
</evidence>
<accession>A0A9P5JWF3</accession>
<dbReference type="EMBL" id="WHVB01000031">
    <property type="protein sequence ID" value="KAF8468569.1"/>
    <property type="molecule type" value="Genomic_DNA"/>
</dbReference>
<keyword evidence="3" id="KW-1185">Reference proteome</keyword>
<feature type="signal peptide" evidence="1">
    <location>
        <begin position="1"/>
        <end position="25"/>
    </location>
</feature>
<sequence>MIHLPIGSRLLTSAVCLVTLCLVMNNPSIHFHPDTLLQWLSFMPRLETLAINFLYLRNRDMEGQFRHTPATTLVTLPNLHYFTFRGDTTYLEALVHQITPCPEKLEIGFAYQRTFSIPRLLSFMNARENLKFETAKFKFLSWQVSMAVYPRGEAEMCALSIMVGCFDFSWQVSSVAQFSDSLSPILSAVEHLILEHEVDSWSSEEHNVGQNEVDRQWHKLFSFFSNVKTLRIDNGLVEAVSRSLLDDGEFPLELLPELQELTYSGSGKTGDTFTSFIHARQNTGRPITVTRC</sequence>
<keyword evidence="1" id="KW-0732">Signal</keyword>
<gene>
    <name evidence="2" type="ORF">DFH94DRAFT_280233</name>
</gene>
<comment type="caution">
    <text evidence="2">The sequence shown here is derived from an EMBL/GenBank/DDBJ whole genome shotgun (WGS) entry which is preliminary data.</text>
</comment>
<reference evidence="2" key="1">
    <citation type="submission" date="2019-10" db="EMBL/GenBank/DDBJ databases">
        <authorList>
            <consortium name="DOE Joint Genome Institute"/>
            <person name="Kuo A."/>
            <person name="Miyauchi S."/>
            <person name="Kiss E."/>
            <person name="Drula E."/>
            <person name="Kohler A."/>
            <person name="Sanchez-Garcia M."/>
            <person name="Andreopoulos B."/>
            <person name="Barry K.W."/>
            <person name="Bonito G."/>
            <person name="Buee M."/>
            <person name="Carver A."/>
            <person name="Chen C."/>
            <person name="Cichocki N."/>
            <person name="Clum A."/>
            <person name="Culley D."/>
            <person name="Crous P.W."/>
            <person name="Fauchery L."/>
            <person name="Girlanda M."/>
            <person name="Hayes R."/>
            <person name="Keri Z."/>
            <person name="LaButti K."/>
            <person name="Lipzen A."/>
            <person name="Lombard V."/>
            <person name="Magnuson J."/>
            <person name="Maillard F."/>
            <person name="Morin E."/>
            <person name="Murat C."/>
            <person name="Nolan M."/>
            <person name="Ohm R."/>
            <person name="Pangilinan J."/>
            <person name="Pereira M."/>
            <person name="Perotto S."/>
            <person name="Peter M."/>
            <person name="Riley R."/>
            <person name="Sitrit Y."/>
            <person name="Stielow B."/>
            <person name="Szollosi G."/>
            <person name="Zifcakova L."/>
            <person name="Stursova M."/>
            <person name="Spatafora J.W."/>
            <person name="Tedersoo L."/>
            <person name="Vaario L.-M."/>
            <person name="Yamada A."/>
            <person name="Yan M."/>
            <person name="Wang P."/>
            <person name="Xu J."/>
            <person name="Bruns T."/>
            <person name="Baldrian P."/>
            <person name="Vilgalys R."/>
            <person name="Henrissat B."/>
            <person name="Grigoriev I.V."/>
            <person name="Hibbett D."/>
            <person name="Nagy L.G."/>
            <person name="Martin F.M."/>
        </authorList>
    </citation>
    <scope>NUCLEOTIDE SEQUENCE</scope>
    <source>
        <strain evidence="2">Prilba</strain>
    </source>
</reference>
<evidence type="ECO:0000313" key="3">
    <source>
        <dbReference type="Proteomes" id="UP000759537"/>
    </source>
</evidence>
<proteinExistence type="predicted"/>
<evidence type="ECO:0000256" key="1">
    <source>
        <dbReference type="SAM" id="SignalP"/>
    </source>
</evidence>
<feature type="chain" id="PRO_5040422755" evidence="1">
    <location>
        <begin position="26"/>
        <end position="292"/>
    </location>
</feature>
<protein>
    <submittedName>
        <fullName evidence="2">Uncharacterized protein</fullName>
    </submittedName>
</protein>
<name>A0A9P5JWF3_9AGAM</name>
<dbReference type="Proteomes" id="UP000759537">
    <property type="component" value="Unassembled WGS sequence"/>
</dbReference>
<organism evidence="2 3">
    <name type="scientific">Russula ochroleuca</name>
    <dbReference type="NCBI Taxonomy" id="152965"/>
    <lineage>
        <taxon>Eukaryota</taxon>
        <taxon>Fungi</taxon>
        <taxon>Dikarya</taxon>
        <taxon>Basidiomycota</taxon>
        <taxon>Agaricomycotina</taxon>
        <taxon>Agaricomycetes</taxon>
        <taxon>Russulales</taxon>
        <taxon>Russulaceae</taxon>
        <taxon>Russula</taxon>
    </lineage>
</organism>
<dbReference type="Gene3D" id="3.80.10.10">
    <property type="entry name" value="Ribonuclease Inhibitor"/>
    <property type="match status" value="1"/>
</dbReference>
<dbReference type="AlphaFoldDB" id="A0A9P5JWF3"/>
<reference evidence="2" key="2">
    <citation type="journal article" date="2020" name="Nat. Commun.">
        <title>Large-scale genome sequencing of mycorrhizal fungi provides insights into the early evolution of symbiotic traits.</title>
        <authorList>
            <person name="Miyauchi S."/>
            <person name="Kiss E."/>
            <person name="Kuo A."/>
            <person name="Drula E."/>
            <person name="Kohler A."/>
            <person name="Sanchez-Garcia M."/>
            <person name="Morin E."/>
            <person name="Andreopoulos B."/>
            <person name="Barry K.W."/>
            <person name="Bonito G."/>
            <person name="Buee M."/>
            <person name="Carver A."/>
            <person name="Chen C."/>
            <person name="Cichocki N."/>
            <person name="Clum A."/>
            <person name="Culley D."/>
            <person name="Crous P.W."/>
            <person name="Fauchery L."/>
            <person name="Girlanda M."/>
            <person name="Hayes R.D."/>
            <person name="Keri Z."/>
            <person name="LaButti K."/>
            <person name="Lipzen A."/>
            <person name="Lombard V."/>
            <person name="Magnuson J."/>
            <person name="Maillard F."/>
            <person name="Murat C."/>
            <person name="Nolan M."/>
            <person name="Ohm R.A."/>
            <person name="Pangilinan J."/>
            <person name="Pereira M.F."/>
            <person name="Perotto S."/>
            <person name="Peter M."/>
            <person name="Pfister S."/>
            <person name="Riley R."/>
            <person name="Sitrit Y."/>
            <person name="Stielow J.B."/>
            <person name="Szollosi G."/>
            <person name="Zifcakova L."/>
            <person name="Stursova M."/>
            <person name="Spatafora J.W."/>
            <person name="Tedersoo L."/>
            <person name="Vaario L.M."/>
            <person name="Yamada A."/>
            <person name="Yan M."/>
            <person name="Wang P."/>
            <person name="Xu J."/>
            <person name="Bruns T."/>
            <person name="Baldrian P."/>
            <person name="Vilgalys R."/>
            <person name="Dunand C."/>
            <person name="Henrissat B."/>
            <person name="Grigoriev I.V."/>
            <person name="Hibbett D."/>
            <person name="Nagy L.G."/>
            <person name="Martin F.M."/>
        </authorList>
    </citation>
    <scope>NUCLEOTIDE SEQUENCE</scope>
    <source>
        <strain evidence="2">Prilba</strain>
    </source>
</reference>